<gene>
    <name evidence="7" type="ORF">TrCOL_g5765</name>
</gene>
<dbReference type="PANTHER" id="PTHR11266">
    <property type="entry name" value="PEROXISOMAL MEMBRANE PROTEIN 2, PXMP2 MPV17"/>
    <property type="match status" value="1"/>
</dbReference>
<evidence type="ECO:0008006" key="9">
    <source>
        <dbReference type="Google" id="ProtNLM"/>
    </source>
</evidence>
<sequence>MAMLWRAFSSIAAEHPFWSQTFVATTKSIIADAGTQRFVEKRDLDTYDWKRTAVFGTFGFVYLGILQYGVYVKGFEYLFNKKVINRFCNAPFREKLKDKEGIRVLGKQIALDFIVLQPLVYWPCYYTTKEFVKSPEPVVEGVKKDESGAFSRAMTKYGKTFWIDNVGMLGFWFPADIVIYSVPMHLRLHLTHVVSFAWTVVVSTYRGD</sequence>
<feature type="transmembrane region" description="Helical" evidence="6">
    <location>
        <begin position="53"/>
        <end position="72"/>
    </location>
</feature>
<proteinExistence type="inferred from homology"/>
<organism evidence="7 8">
    <name type="scientific">Triparma columacea</name>
    <dbReference type="NCBI Taxonomy" id="722753"/>
    <lineage>
        <taxon>Eukaryota</taxon>
        <taxon>Sar</taxon>
        <taxon>Stramenopiles</taxon>
        <taxon>Ochrophyta</taxon>
        <taxon>Bolidophyceae</taxon>
        <taxon>Parmales</taxon>
        <taxon>Triparmaceae</taxon>
        <taxon>Triparma</taxon>
    </lineage>
</organism>
<evidence type="ECO:0000256" key="5">
    <source>
        <dbReference type="ARBA" id="ARBA00023136"/>
    </source>
</evidence>
<keyword evidence="5 6" id="KW-0472">Membrane</keyword>
<reference evidence="8" key="1">
    <citation type="journal article" date="2023" name="Commun. Biol.">
        <title>Genome analysis of Parmales, the sister group of diatoms, reveals the evolutionary specialization of diatoms from phago-mixotrophs to photoautotrophs.</title>
        <authorList>
            <person name="Ban H."/>
            <person name="Sato S."/>
            <person name="Yoshikawa S."/>
            <person name="Yamada K."/>
            <person name="Nakamura Y."/>
            <person name="Ichinomiya M."/>
            <person name="Sato N."/>
            <person name="Blanc-Mathieu R."/>
            <person name="Endo H."/>
            <person name="Kuwata A."/>
            <person name="Ogata H."/>
        </authorList>
    </citation>
    <scope>NUCLEOTIDE SEQUENCE [LARGE SCALE GENOMIC DNA]</scope>
</reference>
<name>A0A9W7FWQ6_9STRA</name>
<keyword evidence="4 6" id="KW-1133">Transmembrane helix</keyword>
<dbReference type="OrthoDB" id="5345392at2759"/>
<evidence type="ECO:0000256" key="2">
    <source>
        <dbReference type="ARBA" id="ARBA00006824"/>
    </source>
</evidence>
<evidence type="ECO:0000256" key="3">
    <source>
        <dbReference type="ARBA" id="ARBA00022692"/>
    </source>
</evidence>
<evidence type="ECO:0000256" key="4">
    <source>
        <dbReference type="ARBA" id="ARBA00022989"/>
    </source>
</evidence>
<accession>A0A9W7FWQ6</accession>
<dbReference type="PANTHER" id="PTHR11266:SF21">
    <property type="entry name" value="ACT DOMAIN-CONTAINING PROTEIN"/>
    <property type="match status" value="1"/>
</dbReference>
<comment type="caution">
    <text evidence="7">The sequence shown here is derived from an EMBL/GenBank/DDBJ whole genome shotgun (WGS) entry which is preliminary data.</text>
</comment>
<evidence type="ECO:0000313" key="8">
    <source>
        <dbReference type="Proteomes" id="UP001165065"/>
    </source>
</evidence>
<dbReference type="InterPro" id="IPR007248">
    <property type="entry name" value="Mpv17_PMP22"/>
</dbReference>
<dbReference type="Proteomes" id="UP001165065">
    <property type="component" value="Unassembled WGS sequence"/>
</dbReference>
<dbReference type="GO" id="GO:0005737">
    <property type="term" value="C:cytoplasm"/>
    <property type="evidence" value="ECO:0007669"/>
    <property type="project" value="TreeGrafter"/>
</dbReference>
<dbReference type="GO" id="GO:0016020">
    <property type="term" value="C:membrane"/>
    <property type="evidence" value="ECO:0007669"/>
    <property type="project" value="UniProtKB-SubCell"/>
</dbReference>
<keyword evidence="8" id="KW-1185">Reference proteome</keyword>
<keyword evidence="3 6" id="KW-0812">Transmembrane</keyword>
<evidence type="ECO:0000256" key="1">
    <source>
        <dbReference type="ARBA" id="ARBA00004141"/>
    </source>
</evidence>
<dbReference type="AlphaFoldDB" id="A0A9W7FWQ6"/>
<evidence type="ECO:0000256" key="6">
    <source>
        <dbReference type="RuleBase" id="RU363053"/>
    </source>
</evidence>
<feature type="transmembrane region" description="Helical" evidence="6">
    <location>
        <begin position="161"/>
        <end position="182"/>
    </location>
</feature>
<comment type="similarity">
    <text evidence="2 6">Belongs to the peroxisomal membrane protein PXMP2/4 family.</text>
</comment>
<dbReference type="EMBL" id="BRYA01000524">
    <property type="protein sequence ID" value="GMI20924.1"/>
    <property type="molecule type" value="Genomic_DNA"/>
</dbReference>
<protein>
    <recommendedName>
        <fullName evidence="9">Peroxisomal membrane protein</fullName>
    </recommendedName>
</protein>
<comment type="subcellular location">
    <subcellularLocation>
        <location evidence="1">Membrane</location>
        <topology evidence="1">Multi-pass membrane protein</topology>
    </subcellularLocation>
</comment>
<evidence type="ECO:0000313" key="7">
    <source>
        <dbReference type="EMBL" id="GMI20924.1"/>
    </source>
</evidence>